<reference evidence="3 4" key="1">
    <citation type="submission" date="2019-07" db="EMBL/GenBank/DDBJ databases">
        <title>Whole genome shotgun sequence of Deinococcus cellulosilyticus NBRC 106333.</title>
        <authorList>
            <person name="Hosoyama A."/>
            <person name="Uohara A."/>
            <person name="Ohji S."/>
            <person name="Ichikawa N."/>
        </authorList>
    </citation>
    <scope>NUCLEOTIDE SEQUENCE [LARGE SCALE GENOMIC DNA]</scope>
    <source>
        <strain evidence="3 4">NBRC 106333</strain>
    </source>
</reference>
<evidence type="ECO:0000256" key="1">
    <source>
        <dbReference type="PROSITE-ProRule" id="PRU00339"/>
    </source>
</evidence>
<dbReference type="Pfam" id="PF13181">
    <property type="entry name" value="TPR_8"/>
    <property type="match status" value="1"/>
</dbReference>
<dbReference type="Pfam" id="PF14559">
    <property type="entry name" value="TPR_19"/>
    <property type="match status" value="1"/>
</dbReference>
<feature type="repeat" description="TPR" evidence="1">
    <location>
        <begin position="258"/>
        <end position="291"/>
    </location>
</feature>
<evidence type="ECO:0000313" key="4">
    <source>
        <dbReference type="Proteomes" id="UP000321306"/>
    </source>
</evidence>
<dbReference type="AlphaFoldDB" id="A0A511N1F6"/>
<feature type="domain" description="Peptidase C39-like" evidence="2">
    <location>
        <begin position="6"/>
        <end position="121"/>
    </location>
</feature>
<dbReference type="PROSITE" id="PS50005">
    <property type="entry name" value="TPR"/>
    <property type="match status" value="1"/>
</dbReference>
<dbReference type="Pfam" id="PF13529">
    <property type="entry name" value="Peptidase_C39_2"/>
    <property type="match status" value="1"/>
</dbReference>
<sequence>MTGIQHEYQGYNNCGPTTLGMYLSYWGSPLRQQNIAPILKPNTQDKNVSPQQIVKYVQSKGFKVHHGLAGNSGTLKQLLAARIPVMVETWMEDPTEGGMGHYRLLVGYNDKAGHFLAHDSYLGPNLKLPYRQFDQRWQVFNRTFLVVYPRSQAKKIETLLSWRTSSIRTRKHALKVALTETRSTPGNPYAWFNLGSTLTRLNSPISALKAFRKAEKLGLPERMLWYQFEPFQAYSQQKQPQKVLQLARQVLRKAPDHEEALYWRGQAHLQLNQKSAAKQSFRQALKFRPTFGRAQEALKGTEG</sequence>
<keyword evidence="4" id="KW-1185">Reference proteome</keyword>
<gene>
    <name evidence="3" type="ORF">DC3_19520</name>
</gene>
<organism evidence="3 4">
    <name type="scientific">Deinococcus cellulosilyticus (strain DSM 18568 / NBRC 106333 / KACC 11606 / 5516J-15)</name>
    <dbReference type="NCBI Taxonomy" id="1223518"/>
    <lineage>
        <taxon>Bacteria</taxon>
        <taxon>Thermotogati</taxon>
        <taxon>Deinococcota</taxon>
        <taxon>Deinococci</taxon>
        <taxon>Deinococcales</taxon>
        <taxon>Deinococcaceae</taxon>
        <taxon>Deinococcus</taxon>
    </lineage>
</organism>
<dbReference type="EMBL" id="BJXB01000007">
    <property type="protein sequence ID" value="GEM46317.1"/>
    <property type="molecule type" value="Genomic_DNA"/>
</dbReference>
<dbReference type="SUPFAM" id="SSF48452">
    <property type="entry name" value="TPR-like"/>
    <property type="match status" value="1"/>
</dbReference>
<dbReference type="InterPro" id="IPR039564">
    <property type="entry name" value="Peptidase_C39-like"/>
</dbReference>
<accession>A0A511N1F6</accession>
<dbReference type="Gene3D" id="3.90.70.10">
    <property type="entry name" value="Cysteine proteinases"/>
    <property type="match status" value="1"/>
</dbReference>
<keyword evidence="1" id="KW-0802">TPR repeat</keyword>
<proteinExistence type="predicted"/>
<evidence type="ECO:0000259" key="2">
    <source>
        <dbReference type="Pfam" id="PF13529"/>
    </source>
</evidence>
<dbReference type="InterPro" id="IPR019734">
    <property type="entry name" value="TPR_rpt"/>
</dbReference>
<protein>
    <recommendedName>
        <fullName evidence="2">Peptidase C39-like domain-containing protein</fullName>
    </recommendedName>
</protein>
<name>A0A511N1F6_DEIC1</name>
<evidence type="ECO:0000313" key="3">
    <source>
        <dbReference type="EMBL" id="GEM46317.1"/>
    </source>
</evidence>
<dbReference type="SMART" id="SM00028">
    <property type="entry name" value="TPR"/>
    <property type="match status" value="2"/>
</dbReference>
<dbReference type="Gene3D" id="1.25.40.10">
    <property type="entry name" value="Tetratricopeptide repeat domain"/>
    <property type="match status" value="1"/>
</dbReference>
<comment type="caution">
    <text evidence="3">The sequence shown here is derived from an EMBL/GenBank/DDBJ whole genome shotgun (WGS) entry which is preliminary data.</text>
</comment>
<dbReference type="InterPro" id="IPR011990">
    <property type="entry name" value="TPR-like_helical_dom_sf"/>
</dbReference>
<dbReference type="Proteomes" id="UP000321306">
    <property type="component" value="Unassembled WGS sequence"/>
</dbReference>